<accession>A0A0H5Q4X0</accession>
<protein>
    <recommendedName>
        <fullName evidence="1">Transposase IS30-like HTH domain-containing protein</fullName>
    </recommendedName>
</protein>
<dbReference type="Pfam" id="PF13936">
    <property type="entry name" value="HTH_38"/>
    <property type="match status" value="1"/>
</dbReference>
<name>A0A0H5Q4X0_9ZZZZ</name>
<dbReference type="SUPFAM" id="SSF46689">
    <property type="entry name" value="Homeodomain-like"/>
    <property type="match status" value="1"/>
</dbReference>
<keyword evidence="2" id="KW-0614">Plasmid</keyword>
<dbReference type="InterPro" id="IPR025246">
    <property type="entry name" value="IS30-like_HTH"/>
</dbReference>
<dbReference type="InterPro" id="IPR009057">
    <property type="entry name" value="Homeodomain-like_sf"/>
</dbReference>
<dbReference type="Gene3D" id="1.10.10.10">
    <property type="entry name" value="Winged helix-like DNA-binding domain superfamily/Winged helix DNA-binding domain"/>
    <property type="match status" value="1"/>
</dbReference>
<sequence>MKRSNEKLYQKLLELFWLLQHNDSNAVNKPKAIAEEIEPREIMKKELEDGKQKYYIESEKNKIEAIPDSQKECKKGGRPKALSEEDFQKIVYWHSQGASNCEIGRRLKVSEKTIRRALKWIGGG</sequence>
<feature type="domain" description="Transposase IS30-like HTH" evidence="1">
    <location>
        <begin position="79"/>
        <end position="119"/>
    </location>
</feature>
<dbReference type="EMBL" id="LN853692">
    <property type="protein sequence ID" value="CRY96495.1"/>
    <property type="molecule type" value="Genomic_DNA"/>
</dbReference>
<organism evidence="2">
    <name type="scientific">uncultured prokaryote</name>
    <dbReference type="NCBI Taxonomy" id="198431"/>
    <lineage>
        <taxon>unclassified sequences</taxon>
        <taxon>environmental samples</taxon>
    </lineage>
</organism>
<proteinExistence type="predicted"/>
<evidence type="ECO:0000313" key="2">
    <source>
        <dbReference type="EMBL" id="CRY96495.1"/>
    </source>
</evidence>
<evidence type="ECO:0000259" key="1">
    <source>
        <dbReference type="Pfam" id="PF13936"/>
    </source>
</evidence>
<dbReference type="AlphaFoldDB" id="A0A0H5Q4X0"/>
<reference evidence="2" key="2">
    <citation type="submission" date="2015-07" db="EMBL/GenBank/DDBJ databases">
        <title>Plasmids, circular viruses and viroids from rat gut.</title>
        <authorList>
            <person name="Jorgensen T.J."/>
            <person name="Hansen M.A."/>
            <person name="Xu Z."/>
            <person name="Tabak M.A."/>
            <person name="Sorensen S.J."/>
            <person name="Hansen L.H."/>
        </authorList>
    </citation>
    <scope>NUCLEOTIDE SEQUENCE</scope>
    <source>
        <plasmid evidence="2">pRGFK1111</plasmid>
    </source>
</reference>
<geneLocation type="plasmid" evidence="2">
    <name>pRGFK1111</name>
</geneLocation>
<dbReference type="InterPro" id="IPR036388">
    <property type="entry name" value="WH-like_DNA-bd_sf"/>
</dbReference>
<reference evidence="2" key="1">
    <citation type="submission" date="2015-06" db="EMBL/GenBank/DDBJ databases">
        <authorList>
            <person name="Joergensen T."/>
        </authorList>
    </citation>
    <scope>NUCLEOTIDE SEQUENCE</scope>
    <source>
        <plasmid evidence="2">pRGFK1111</plasmid>
    </source>
</reference>